<accession>A0A2R6WSZ6</accession>
<protein>
    <recommendedName>
        <fullName evidence="7">Phosphatidic acid phosphatase type 2/haloperoxidase domain-containing protein</fullName>
    </recommendedName>
</protein>
<dbReference type="InterPro" id="IPR036938">
    <property type="entry name" value="PAP2/HPO_sf"/>
</dbReference>
<reference evidence="9" key="1">
    <citation type="journal article" date="2017" name="Cell">
        <title>Insights into land plant evolution garnered from the Marchantia polymorpha genome.</title>
        <authorList>
            <person name="Bowman J.L."/>
            <person name="Kohchi T."/>
            <person name="Yamato K.T."/>
            <person name="Jenkins J."/>
            <person name="Shu S."/>
            <person name="Ishizaki K."/>
            <person name="Yamaoka S."/>
            <person name="Nishihama R."/>
            <person name="Nakamura Y."/>
            <person name="Berger F."/>
            <person name="Adam C."/>
            <person name="Aki S.S."/>
            <person name="Althoff F."/>
            <person name="Araki T."/>
            <person name="Arteaga-Vazquez M.A."/>
            <person name="Balasubrmanian S."/>
            <person name="Barry K."/>
            <person name="Bauer D."/>
            <person name="Boehm C.R."/>
            <person name="Briginshaw L."/>
            <person name="Caballero-Perez J."/>
            <person name="Catarino B."/>
            <person name="Chen F."/>
            <person name="Chiyoda S."/>
            <person name="Chovatia M."/>
            <person name="Davies K.M."/>
            <person name="Delmans M."/>
            <person name="Demura T."/>
            <person name="Dierschke T."/>
            <person name="Dolan L."/>
            <person name="Dorantes-Acosta A.E."/>
            <person name="Eklund D.M."/>
            <person name="Florent S.N."/>
            <person name="Flores-Sandoval E."/>
            <person name="Fujiyama A."/>
            <person name="Fukuzawa H."/>
            <person name="Galik B."/>
            <person name="Grimanelli D."/>
            <person name="Grimwood J."/>
            <person name="Grossniklaus U."/>
            <person name="Hamada T."/>
            <person name="Haseloff J."/>
            <person name="Hetherington A.J."/>
            <person name="Higo A."/>
            <person name="Hirakawa Y."/>
            <person name="Hundley H.N."/>
            <person name="Ikeda Y."/>
            <person name="Inoue K."/>
            <person name="Inoue S.I."/>
            <person name="Ishida S."/>
            <person name="Jia Q."/>
            <person name="Kakita M."/>
            <person name="Kanazawa T."/>
            <person name="Kawai Y."/>
            <person name="Kawashima T."/>
            <person name="Kennedy M."/>
            <person name="Kinose K."/>
            <person name="Kinoshita T."/>
            <person name="Kohara Y."/>
            <person name="Koide E."/>
            <person name="Komatsu K."/>
            <person name="Kopischke S."/>
            <person name="Kubo M."/>
            <person name="Kyozuka J."/>
            <person name="Lagercrantz U."/>
            <person name="Lin S.S."/>
            <person name="Lindquist E."/>
            <person name="Lipzen A.M."/>
            <person name="Lu C.W."/>
            <person name="De Luna E."/>
            <person name="Martienssen R.A."/>
            <person name="Minamino N."/>
            <person name="Mizutani M."/>
            <person name="Mizutani M."/>
            <person name="Mochizuki N."/>
            <person name="Monte I."/>
            <person name="Mosher R."/>
            <person name="Nagasaki H."/>
            <person name="Nakagami H."/>
            <person name="Naramoto S."/>
            <person name="Nishitani K."/>
            <person name="Ohtani M."/>
            <person name="Okamoto T."/>
            <person name="Okumura M."/>
            <person name="Phillips J."/>
            <person name="Pollak B."/>
            <person name="Reinders A."/>
            <person name="Rovekamp M."/>
            <person name="Sano R."/>
            <person name="Sawa S."/>
            <person name="Schmid M.W."/>
            <person name="Shirakawa M."/>
            <person name="Solano R."/>
            <person name="Spunde A."/>
            <person name="Suetsugu N."/>
            <person name="Sugano S."/>
            <person name="Sugiyama A."/>
            <person name="Sun R."/>
            <person name="Suzuki Y."/>
            <person name="Takenaka M."/>
            <person name="Takezawa D."/>
            <person name="Tomogane H."/>
            <person name="Tsuzuki M."/>
            <person name="Ueda T."/>
            <person name="Umeda M."/>
            <person name="Ward J.M."/>
            <person name="Watanabe Y."/>
            <person name="Yazaki K."/>
            <person name="Yokoyama R."/>
            <person name="Yoshitake Y."/>
            <person name="Yotsui I."/>
            <person name="Zachgo S."/>
            <person name="Schmutz J."/>
        </authorList>
    </citation>
    <scope>NUCLEOTIDE SEQUENCE [LARGE SCALE GENOMIC DNA]</scope>
    <source>
        <strain evidence="9">Tak-1</strain>
    </source>
</reference>
<keyword evidence="5 6" id="KW-0472">Membrane</keyword>
<dbReference type="AlphaFoldDB" id="A0A2R6WSZ6"/>
<dbReference type="PANTHER" id="PTHR11247">
    <property type="entry name" value="PALMITOYL-PROTEIN THIOESTERASE/DOLICHYLDIPHOSPHATASE 1"/>
    <property type="match status" value="1"/>
</dbReference>
<proteinExistence type="predicted"/>
<dbReference type="PANTHER" id="PTHR11247:SF1">
    <property type="entry name" value="DOLICHYLDIPHOSPHATASE 1"/>
    <property type="match status" value="1"/>
</dbReference>
<dbReference type="OrthoDB" id="302705at2759"/>
<evidence type="ECO:0000256" key="5">
    <source>
        <dbReference type="ARBA" id="ARBA00023136"/>
    </source>
</evidence>
<evidence type="ECO:0000256" key="2">
    <source>
        <dbReference type="ARBA" id="ARBA00022692"/>
    </source>
</evidence>
<dbReference type="Proteomes" id="UP000244005">
    <property type="component" value="Unassembled WGS sequence"/>
</dbReference>
<dbReference type="GO" id="GO:0006651">
    <property type="term" value="P:diacylglycerol biosynthetic process"/>
    <property type="evidence" value="ECO:0000318"/>
    <property type="project" value="GO_Central"/>
</dbReference>
<dbReference type="InterPro" id="IPR000326">
    <property type="entry name" value="PAP2/HPO"/>
</dbReference>
<feature type="transmembrane region" description="Helical" evidence="6">
    <location>
        <begin position="151"/>
        <end position="171"/>
    </location>
</feature>
<dbReference type="Pfam" id="PF01569">
    <property type="entry name" value="PAP2"/>
    <property type="match status" value="1"/>
</dbReference>
<comment type="subcellular location">
    <subcellularLocation>
        <location evidence="1">Membrane</location>
        <topology evidence="1">Multi-pass membrane protein</topology>
    </subcellularLocation>
</comment>
<evidence type="ECO:0000313" key="8">
    <source>
        <dbReference type="EMBL" id="PTQ36975.1"/>
    </source>
</evidence>
<dbReference type="GO" id="GO:0009507">
    <property type="term" value="C:chloroplast"/>
    <property type="evidence" value="ECO:0000318"/>
    <property type="project" value="GO_Central"/>
</dbReference>
<feature type="domain" description="Phosphatidic acid phosphatase type 2/haloperoxidase" evidence="7">
    <location>
        <begin position="54"/>
        <end position="169"/>
    </location>
</feature>
<dbReference type="GO" id="GO:0048868">
    <property type="term" value="P:pollen tube development"/>
    <property type="evidence" value="ECO:0007669"/>
    <property type="project" value="EnsemblPlants"/>
</dbReference>
<dbReference type="SMART" id="SM00014">
    <property type="entry name" value="acidPPc"/>
    <property type="match status" value="1"/>
</dbReference>
<gene>
    <name evidence="8" type="ORF">MARPO_0060s0060</name>
</gene>
<dbReference type="GO" id="GO:0016020">
    <property type="term" value="C:membrane"/>
    <property type="evidence" value="ECO:0007669"/>
    <property type="project" value="UniProtKB-SubCell"/>
</dbReference>
<dbReference type="EMBL" id="KZ772732">
    <property type="protein sequence ID" value="PTQ36975.1"/>
    <property type="molecule type" value="Genomic_DNA"/>
</dbReference>
<dbReference type="GO" id="GO:0008195">
    <property type="term" value="F:phosphatidate phosphatase activity"/>
    <property type="evidence" value="ECO:0000318"/>
    <property type="project" value="GO_Central"/>
</dbReference>
<dbReference type="CDD" id="cd03382">
    <property type="entry name" value="PAP2_dolichyldiphosphatase"/>
    <property type="match status" value="1"/>
</dbReference>
<evidence type="ECO:0000256" key="3">
    <source>
        <dbReference type="ARBA" id="ARBA00022801"/>
    </source>
</evidence>
<evidence type="ECO:0000256" key="1">
    <source>
        <dbReference type="ARBA" id="ARBA00004141"/>
    </source>
</evidence>
<evidence type="ECO:0000256" key="4">
    <source>
        <dbReference type="ARBA" id="ARBA00022989"/>
    </source>
</evidence>
<dbReference type="Gene3D" id="1.20.144.10">
    <property type="entry name" value="Phosphatidic acid phosphatase type 2/haloperoxidase"/>
    <property type="match status" value="1"/>
</dbReference>
<evidence type="ECO:0000313" key="9">
    <source>
        <dbReference type="Proteomes" id="UP000244005"/>
    </source>
</evidence>
<dbReference type="InterPro" id="IPR039667">
    <property type="entry name" value="Dolichyldiphosphatase_PAP2"/>
</dbReference>
<keyword evidence="3" id="KW-0378">Hydrolase</keyword>
<feature type="transmembrane region" description="Helical" evidence="6">
    <location>
        <begin position="26"/>
        <end position="48"/>
    </location>
</feature>
<sequence length="223" mass="25566">MVKTTPLKAVTLTHVRYERGDKLGHLLAWASLLPVIIGLGGFLSHFIFRREMQAMAFGLGLILSEFINEMIKKVVKEARPITCELLEMCDSHGWPSSHSQYMCFFSIYLTLLVLRRFHFTDSFSRNFTAILPWPFALATIYSRVYLGYHSVAQVIAGSAVGLTLGSAWFVIVNKYLVKFFPTLEGTYFCRYLCIKDSTHIPNVLRFEYDNCREARKTAKVRSE</sequence>
<keyword evidence="9" id="KW-1185">Reference proteome</keyword>
<dbReference type="Gramene" id="Mp6g08610.1">
    <property type="protein sequence ID" value="Mp6g08610.1.cds1"/>
    <property type="gene ID" value="Mp6g08610"/>
</dbReference>
<keyword evidence="4 6" id="KW-1133">Transmembrane helix</keyword>
<organism evidence="8 9">
    <name type="scientific">Marchantia polymorpha</name>
    <name type="common">Common liverwort</name>
    <name type="synonym">Marchantia aquatica</name>
    <dbReference type="NCBI Taxonomy" id="3197"/>
    <lineage>
        <taxon>Eukaryota</taxon>
        <taxon>Viridiplantae</taxon>
        <taxon>Streptophyta</taxon>
        <taxon>Embryophyta</taxon>
        <taxon>Marchantiophyta</taxon>
        <taxon>Marchantiopsida</taxon>
        <taxon>Marchantiidae</taxon>
        <taxon>Marchantiales</taxon>
        <taxon>Marchantiaceae</taxon>
        <taxon>Marchantia</taxon>
    </lineage>
</organism>
<dbReference type="SUPFAM" id="SSF48317">
    <property type="entry name" value="Acid phosphatase/Vanadium-dependent haloperoxidase"/>
    <property type="match status" value="1"/>
</dbReference>
<feature type="transmembrane region" description="Helical" evidence="6">
    <location>
        <begin position="126"/>
        <end position="145"/>
    </location>
</feature>
<evidence type="ECO:0000256" key="6">
    <source>
        <dbReference type="SAM" id="Phobius"/>
    </source>
</evidence>
<name>A0A2R6WSZ6_MARPO</name>
<keyword evidence="2 6" id="KW-0812">Transmembrane</keyword>
<evidence type="ECO:0000259" key="7">
    <source>
        <dbReference type="SMART" id="SM00014"/>
    </source>
</evidence>
<dbReference type="OMA" id="VYATLIW"/>